<name>A0A4S2MW31_9PEZI</name>
<sequence length="122" mass="13837">MSPPSRSGPIRLNILRPVICMCIVLFSFTTELRRPTREATRCARRFVIPASHLHQPADQLLAYPHIRAEPSENSIGSGVRRYYALFRQRPSYGLSANLSLISFSTLRSDLYLWAMESGSIRA</sequence>
<dbReference type="Proteomes" id="UP000298138">
    <property type="component" value="Unassembled WGS sequence"/>
</dbReference>
<evidence type="ECO:0000313" key="1">
    <source>
        <dbReference type="EMBL" id="TGZ80849.1"/>
    </source>
</evidence>
<keyword evidence="2" id="KW-1185">Reference proteome</keyword>
<proteinExistence type="predicted"/>
<protein>
    <submittedName>
        <fullName evidence="1">Uncharacterized protein</fullName>
    </submittedName>
</protein>
<dbReference type="InParanoid" id="A0A4S2MW31"/>
<dbReference type="AlphaFoldDB" id="A0A4S2MW31"/>
<evidence type="ECO:0000313" key="2">
    <source>
        <dbReference type="Proteomes" id="UP000298138"/>
    </source>
</evidence>
<reference evidence="1 2" key="1">
    <citation type="submission" date="2019-04" db="EMBL/GenBank/DDBJ databases">
        <title>Comparative genomics and transcriptomics to analyze fruiting body development in filamentous ascomycetes.</title>
        <authorList>
            <consortium name="DOE Joint Genome Institute"/>
            <person name="Lutkenhaus R."/>
            <person name="Traeger S."/>
            <person name="Breuer J."/>
            <person name="Kuo A."/>
            <person name="Lipzen A."/>
            <person name="Pangilinan J."/>
            <person name="Dilworth D."/>
            <person name="Sandor L."/>
            <person name="Poggeler S."/>
            <person name="Barry K."/>
            <person name="Grigoriev I.V."/>
            <person name="Nowrousian M."/>
        </authorList>
    </citation>
    <scope>NUCLEOTIDE SEQUENCE [LARGE SCALE GENOMIC DNA]</scope>
    <source>
        <strain evidence="1 2">CBS 389.68</strain>
    </source>
</reference>
<dbReference type="EMBL" id="ML220122">
    <property type="protein sequence ID" value="TGZ80849.1"/>
    <property type="molecule type" value="Genomic_DNA"/>
</dbReference>
<accession>A0A4S2MW31</accession>
<organism evidence="1 2">
    <name type="scientific">Ascodesmis nigricans</name>
    <dbReference type="NCBI Taxonomy" id="341454"/>
    <lineage>
        <taxon>Eukaryota</taxon>
        <taxon>Fungi</taxon>
        <taxon>Dikarya</taxon>
        <taxon>Ascomycota</taxon>
        <taxon>Pezizomycotina</taxon>
        <taxon>Pezizomycetes</taxon>
        <taxon>Pezizales</taxon>
        <taxon>Ascodesmidaceae</taxon>
        <taxon>Ascodesmis</taxon>
    </lineage>
</organism>
<gene>
    <name evidence="1" type="ORF">EX30DRAFT_41199</name>
</gene>